<proteinExistence type="predicted"/>
<dbReference type="AlphaFoldDB" id="A0A2U2MYX5"/>
<evidence type="ECO:0000313" key="1">
    <source>
        <dbReference type="EMBL" id="PWG62080.1"/>
    </source>
</evidence>
<keyword evidence="2" id="KW-1185">Reference proteome</keyword>
<accession>A0A2U2MYX5</accession>
<evidence type="ECO:0000313" key="2">
    <source>
        <dbReference type="Proteomes" id="UP000245876"/>
    </source>
</evidence>
<gene>
    <name evidence="1" type="ORF">DF196_12700</name>
</gene>
<reference evidence="1 2" key="1">
    <citation type="journal article" date="2018" name="Int. J. Syst. Evol. Microbiol.">
        <title>Bifidobacterium callitrichidarum sp. nov. from the faeces of the emperor tamarin (Saguinus imperator).</title>
        <authorList>
            <person name="Modesto M."/>
            <person name="Michelini S."/>
            <person name="Sansosti M.C."/>
            <person name="De Filippo C."/>
            <person name="Cavalieri D."/>
            <person name="Qvirist L."/>
            <person name="Andlid T."/>
            <person name="Spiezio C."/>
            <person name="Sandri C."/>
            <person name="Pascarelli S."/>
            <person name="Sgorbati B."/>
            <person name="Mattarelli P."/>
        </authorList>
    </citation>
    <scope>NUCLEOTIDE SEQUENCE [LARGE SCALE GENOMIC DNA]</scope>
    <source>
        <strain evidence="1 2">TRI 5</strain>
    </source>
</reference>
<protein>
    <submittedName>
        <fullName evidence="1">Uncharacterized protein</fullName>
    </submittedName>
</protein>
<dbReference type="RefSeq" id="WP_109058170.1">
    <property type="nucleotide sequence ID" value="NZ_QFFM01000041.1"/>
</dbReference>
<name>A0A2U2MYX5_9BIFI</name>
<dbReference type="Proteomes" id="UP000245876">
    <property type="component" value="Unassembled WGS sequence"/>
</dbReference>
<comment type="caution">
    <text evidence="1">The sequence shown here is derived from an EMBL/GenBank/DDBJ whole genome shotgun (WGS) entry which is preliminary data.</text>
</comment>
<dbReference type="EMBL" id="QFFM01000041">
    <property type="protein sequence ID" value="PWG62080.1"/>
    <property type="molecule type" value="Genomic_DNA"/>
</dbReference>
<sequence length="400" mass="46387">MSNEYKNLPKLTPAQWDFLLEHRNDPETNELGYENRIYVRNQKMSDALYAVGAVKTCSYCRVKLTERGKELANQLIDIVRNGGKTPLGVRRILAARVPEVMLDDPDKEISGIALQNVDSLDRAHIEKIIKEDTVASRMLVAGLVSEEDLDLFEDETDPQVVDVLEHHHKGWVRAHSEQLFESMNPANHRLVLFYGDREDKELVHRIVEAGFCDSILWSMYVNDELELSEQEIRSMLWRGNGRFVWDFLARGNQLKPFQAKYLNDELVDHWVDEGGFEVIQALVQSKFASEYLNEQRINRILNRHIADELFAVQYGLLNDAQFDWLLENGTPRIADKLFASASTRRWSDHEIRVLMDKTGEDSCFHLIMHRLFRELGERFENPEGDVVRNLMSAALSWDKE</sequence>
<organism evidence="1 2">
    <name type="scientific">Bifidobacterium callitrichidarum</name>
    <dbReference type="NCBI Taxonomy" id="2052941"/>
    <lineage>
        <taxon>Bacteria</taxon>
        <taxon>Bacillati</taxon>
        <taxon>Actinomycetota</taxon>
        <taxon>Actinomycetes</taxon>
        <taxon>Bifidobacteriales</taxon>
        <taxon>Bifidobacteriaceae</taxon>
        <taxon>Bifidobacterium</taxon>
    </lineage>
</organism>